<dbReference type="PANTHER" id="PTHR42080">
    <property type="entry name" value="SRR1 DOMAIN-CONTAINING PROTEIN"/>
    <property type="match status" value="1"/>
</dbReference>
<evidence type="ECO:0000313" key="4">
    <source>
        <dbReference type="Proteomes" id="UP000091956"/>
    </source>
</evidence>
<reference evidence="3 4" key="1">
    <citation type="submission" date="2016-03" db="EMBL/GenBank/DDBJ databases">
        <title>Comparative genomics of Pseudogymnoascus destructans, the fungus causing white-nose syndrome of bats.</title>
        <authorList>
            <person name="Palmer J.M."/>
            <person name="Drees K.P."/>
            <person name="Foster J.T."/>
            <person name="Lindner D.L."/>
        </authorList>
    </citation>
    <scope>NUCLEOTIDE SEQUENCE [LARGE SCALE GENOMIC DNA]</scope>
    <source>
        <strain evidence="3 4">UAMH 10579</strain>
    </source>
</reference>
<dbReference type="Proteomes" id="UP000091956">
    <property type="component" value="Unassembled WGS sequence"/>
</dbReference>
<reference evidence="4" key="2">
    <citation type="journal article" date="2018" name="Nat. Commun.">
        <title>Extreme sensitivity to ultraviolet light in the fungal pathogen causing white-nose syndrome of bats.</title>
        <authorList>
            <person name="Palmer J.M."/>
            <person name="Drees K.P."/>
            <person name="Foster J.T."/>
            <person name="Lindner D.L."/>
        </authorList>
    </citation>
    <scope>NUCLEOTIDE SEQUENCE [LARGE SCALE GENOMIC DNA]</scope>
    <source>
        <strain evidence="4">UAMH 10579</strain>
    </source>
</reference>
<evidence type="ECO:0000256" key="1">
    <source>
        <dbReference type="SAM" id="MobiDB-lite"/>
    </source>
</evidence>
<accession>A0A1B8GBX9</accession>
<evidence type="ECO:0000313" key="3">
    <source>
        <dbReference type="EMBL" id="OBT93320.1"/>
    </source>
</evidence>
<proteinExistence type="predicted"/>
<dbReference type="AlphaFoldDB" id="A0A1B8GBX9"/>
<protein>
    <recommendedName>
        <fullName evidence="2">SRR1-like domain-containing protein</fullName>
    </recommendedName>
</protein>
<feature type="region of interest" description="Disordered" evidence="1">
    <location>
        <begin position="1"/>
        <end position="49"/>
    </location>
</feature>
<dbReference type="OrthoDB" id="3435927at2759"/>
<dbReference type="RefSeq" id="XP_018127053.1">
    <property type="nucleotide sequence ID" value="XM_018277844.2"/>
</dbReference>
<feature type="domain" description="SRR1-like" evidence="2">
    <location>
        <begin position="152"/>
        <end position="286"/>
    </location>
</feature>
<dbReference type="PANTHER" id="PTHR42080:SF1">
    <property type="entry name" value="SRR1-LIKE DOMAIN-CONTAINING PROTEIN"/>
    <property type="match status" value="1"/>
</dbReference>
<evidence type="ECO:0000259" key="2">
    <source>
        <dbReference type="Pfam" id="PF07985"/>
    </source>
</evidence>
<keyword evidence="4" id="KW-1185">Reference proteome</keyword>
<dbReference type="Pfam" id="PF07985">
    <property type="entry name" value="SRR1"/>
    <property type="match status" value="1"/>
</dbReference>
<gene>
    <name evidence="3" type="ORF">VE01_08419</name>
</gene>
<dbReference type="InterPro" id="IPR012942">
    <property type="entry name" value="SRR1-like"/>
</dbReference>
<dbReference type="STRING" id="342668.A0A1B8GBX9"/>
<dbReference type="EMBL" id="KV460255">
    <property type="protein sequence ID" value="OBT93320.1"/>
    <property type="molecule type" value="Genomic_DNA"/>
</dbReference>
<dbReference type="GeneID" id="28841805"/>
<sequence>MEEDRVDKASLAANEGYASEEEKDWADNESVTTDEEHSDPPAKKNIHARRWKLIPKDDGSFTIEGGRKPKEIRIMPRAEIFENEKHLAEADFILPRLNLARFPGRNGHISPGIFHSGYISRTLETMGEEFQHYQTLWLASPACTSLRRTFDSLKREQDSRVGIDNIVCLALGSLQAMMEECRAASLTQLAVLLTVIGELDLDPKTTPGKFVAQDPIFTPLDAEFLSSLGFVVKSDPDGFLAITENTLVFSIAGYLEMEWVISRGPWPAAMVWGDTEAFMNRLLEEKVREGRRLVVPTRRERGEIMGMLGGCDVVELVGEGEDALEAWDGIGRQRVYWRRREGEGKGL</sequence>
<organism evidence="3 4">
    <name type="scientific">Pseudogymnoascus verrucosus</name>
    <dbReference type="NCBI Taxonomy" id="342668"/>
    <lineage>
        <taxon>Eukaryota</taxon>
        <taxon>Fungi</taxon>
        <taxon>Dikarya</taxon>
        <taxon>Ascomycota</taxon>
        <taxon>Pezizomycotina</taxon>
        <taxon>Leotiomycetes</taxon>
        <taxon>Thelebolales</taxon>
        <taxon>Thelebolaceae</taxon>
        <taxon>Pseudogymnoascus</taxon>
    </lineage>
</organism>
<name>A0A1B8GBX9_9PEZI</name>